<protein>
    <submittedName>
        <fullName evidence="2">Uncharacterized protein</fullName>
    </submittedName>
</protein>
<feature type="compositionally biased region" description="Low complexity" evidence="1">
    <location>
        <begin position="440"/>
        <end position="457"/>
    </location>
</feature>
<feature type="compositionally biased region" description="Polar residues" evidence="1">
    <location>
        <begin position="266"/>
        <end position="275"/>
    </location>
</feature>
<feature type="compositionally biased region" description="Polar residues" evidence="1">
    <location>
        <begin position="403"/>
        <end position="415"/>
    </location>
</feature>
<feature type="compositionally biased region" description="Pro residues" evidence="1">
    <location>
        <begin position="481"/>
        <end position="490"/>
    </location>
</feature>
<reference evidence="2" key="1">
    <citation type="submission" date="2020-02" db="EMBL/GenBank/DDBJ databases">
        <authorList>
            <person name="Palmer J.M."/>
        </authorList>
    </citation>
    <scope>NUCLEOTIDE SEQUENCE</scope>
    <source>
        <strain evidence="2">EPUS1.4</strain>
        <tissue evidence="2">Thallus</tissue>
    </source>
</reference>
<feature type="compositionally biased region" description="Basic and acidic residues" evidence="1">
    <location>
        <begin position="101"/>
        <end position="112"/>
    </location>
</feature>
<keyword evidence="3" id="KW-1185">Reference proteome</keyword>
<feature type="compositionally biased region" description="Polar residues" evidence="1">
    <location>
        <begin position="11"/>
        <end position="30"/>
    </location>
</feature>
<proteinExistence type="predicted"/>
<feature type="compositionally biased region" description="Basic residues" evidence="1">
    <location>
        <begin position="1"/>
        <end position="10"/>
    </location>
</feature>
<comment type="caution">
    <text evidence="2">The sequence shown here is derived from an EMBL/GenBank/DDBJ whole genome shotgun (WGS) entry which is preliminary data.</text>
</comment>
<sequence length="621" mass="66757">MPRPPVKRSKLNTSNQAAKRTPNNPLSSSPAARRRQLHEKLAHKSIGRVPDDSDDSDELVVKSSTPRNRRGVPRQEIYASGGVAKGDQVAAHKSSSHKRERVVPEELSRSEARLNGGGKNAQPKTRGLRPINRLSTSQTAPPTTSKVPTSVIRSPAEYASVHASREGGRKSPAAETSILGPIRTRKRQPSILRSIDGPDSSVLDPDLEDFLPDDQSTPLNTSRKRKLSRSPRVSTPVQSAPQADVLTTGNTDVTNGQPDLPPLLPSATSQRQQSPPEIDSDTMAPPQSSSSSPSPVKAKTPLPSTTKLNNRKTKESKPLSTAALQALMPTRRQQRARRERAAKATSEFDIPEDSSDPPNGAAENQAADPDAGESYIASPKPTRKGKKTTLHQTMKLQKRNKLPTLQKSNPKSSRTSKGKEGGGAEGGRSIYGKPKRHNSSTHSPSPSPPTSKSISTTRATPLAAVAKISSSSQQQQQPKQQAPPPPPPPQSTRGKSLRSYSKAAREPEQGDKENRPSHSSADSSRRGKVTPRQSRGEALPPDDTDDTDDDISIEIGRPYRRSGTIAAAAAAAAAAAIADADADDESGADLLRQEQARLAQKFKEVDDWDLEFEDVTMMDDG</sequence>
<dbReference type="OrthoDB" id="5423493at2759"/>
<feature type="region of interest" description="Disordered" evidence="1">
    <location>
        <begin position="1"/>
        <end position="562"/>
    </location>
</feature>
<dbReference type="EMBL" id="JAACFV010000152">
    <property type="protein sequence ID" value="KAF7504015.1"/>
    <property type="molecule type" value="Genomic_DNA"/>
</dbReference>
<feature type="compositionally biased region" description="Polar residues" evidence="1">
    <location>
        <begin position="231"/>
        <end position="257"/>
    </location>
</feature>
<feature type="compositionally biased region" description="Low complexity" evidence="1">
    <location>
        <begin position="285"/>
        <end position="295"/>
    </location>
</feature>
<organism evidence="2 3">
    <name type="scientific">Endocarpon pusillum</name>
    <dbReference type="NCBI Taxonomy" id="364733"/>
    <lineage>
        <taxon>Eukaryota</taxon>
        <taxon>Fungi</taxon>
        <taxon>Dikarya</taxon>
        <taxon>Ascomycota</taxon>
        <taxon>Pezizomycotina</taxon>
        <taxon>Eurotiomycetes</taxon>
        <taxon>Chaetothyriomycetidae</taxon>
        <taxon>Verrucariales</taxon>
        <taxon>Verrucariaceae</taxon>
        <taxon>Endocarpon</taxon>
    </lineage>
</organism>
<evidence type="ECO:0000313" key="3">
    <source>
        <dbReference type="Proteomes" id="UP000606974"/>
    </source>
</evidence>
<feature type="compositionally biased region" description="Basic residues" evidence="1">
    <location>
        <begin position="32"/>
        <end position="46"/>
    </location>
</feature>
<feature type="compositionally biased region" description="Polar residues" evidence="1">
    <location>
        <begin position="133"/>
        <end position="152"/>
    </location>
</feature>
<dbReference type="AlphaFoldDB" id="A0A8H7A7E0"/>
<gene>
    <name evidence="2" type="ORF">GJ744_002894</name>
</gene>
<feature type="compositionally biased region" description="Acidic residues" evidence="1">
    <location>
        <begin position="540"/>
        <end position="552"/>
    </location>
</feature>
<dbReference type="Proteomes" id="UP000606974">
    <property type="component" value="Unassembled WGS sequence"/>
</dbReference>
<feature type="compositionally biased region" description="Low complexity" evidence="1">
    <location>
        <begin position="469"/>
        <end position="480"/>
    </location>
</feature>
<feature type="compositionally biased region" description="Basic and acidic residues" evidence="1">
    <location>
        <begin position="503"/>
        <end position="516"/>
    </location>
</feature>
<evidence type="ECO:0000313" key="2">
    <source>
        <dbReference type="EMBL" id="KAF7504015.1"/>
    </source>
</evidence>
<evidence type="ECO:0000256" key="1">
    <source>
        <dbReference type="SAM" id="MobiDB-lite"/>
    </source>
</evidence>
<accession>A0A8H7A7E0</accession>
<name>A0A8H7A7E0_9EURO</name>